<dbReference type="SMART" id="SM01034">
    <property type="entry name" value="BLUF"/>
    <property type="match status" value="1"/>
</dbReference>
<evidence type="ECO:0000313" key="2">
    <source>
        <dbReference type="EMBL" id="SHL77363.1"/>
    </source>
</evidence>
<accession>A0A1M7DD91</accession>
<dbReference type="SUPFAM" id="SSF54975">
    <property type="entry name" value="Acylphosphatase/BLUF domain-like"/>
    <property type="match status" value="1"/>
</dbReference>
<dbReference type="Gene3D" id="3.30.70.100">
    <property type="match status" value="1"/>
</dbReference>
<reference evidence="3" key="1">
    <citation type="submission" date="2016-11" db="EMBL/GenBank/DDBJ databases">
        <authorList>
            <person name="Varghese N."/>
            <person name="Submissions S."/>
        </authorList>
    </citation>
    <scope>NUCLEOTIDE SEQUENCE [LARGE SCALE GENOMIC DNA]</scope>
    <source>
        <strain evidence="3">DSM 18569</strain>
    </source>
</reference>
<dbReference type="PROSITE" id="PS50925">
    <property type="entry name" value="BLUF"/>
    <property type="match status" value="1"/>
</dbReference>
<dbReference type="GO" id="GO:0009882">
    <property type="term" value="F:blue light photoreceptor activity"/>
    <property type="evidence" value="ECO:0007669"/>
    <property type="project" value="InterPro"/>
</dbReference>
<dbReference type="InterPro" id="IPR007024">
    <property type="entry name" value="BLUF_domain"/>
</dbReference>
<keyword evidence="3" id="KW-1185">Reference proteome</keyword>
<evidence type="ECO:0000259" key="1">
    <source>
        <dbReference type="PROSITE" id="PS50925"/>
    </source>
</evidence>
<dbReference type="GO" id="GO:0071949">
    <property type="term" value="F:FAD binding"/>
    <property type="evidence" value="ECO:0007669"/>
    <property type="project" value="InterPro"/>
</dbReference>
<dbReference type="AlphaFoldDB" id="A0A1M7DD91"/>
<dbReference type="Pfam" id="PF04940">
    <property type="entry name" value="BLUF"/>
    <property type="match status" value="1"/>
</dbReference>
<dbReference type="Proteomes" id="UP000183947">
    <property type="component" value="Unassembled WGS sequence"/>
</dbReference>
<feature type="domain" description="BLUF" evidence="1">
    <location>
        <begin position="1"/>
        <end position="92"/>
    </location>
</feature>
<dbReference type="InterPro" id="IPR036046">
    <property type="entry name" value="Acylphosphatase-like_dom_sf"/>
</dbReference>
<dbReference type="EMBL" id="FRAS01000021">
    <property type="protein sequence ID" value="SHL77363.1"/>
    <property type="molecule type" value="Genomic_DNA"/>
</dbReference>
<proteinExistence type="predicted"/>
<protein>
    <submittedName>
        <fullName evidence="2">Sensors of blue-light using FAD</fullName>
    </submittedName>
</protein>
<dbReference type="STRING" id="1121959.SAMN02746009_03345"/>
<name>A0A1M7DD91_9BACT</name>
<dbReference type="RefSeq" id="WP_073287655.1">
    <property type="nucleotide sequence ID" value="NZ_FRAS01000021.1"/>
</dbReference>
<organism evidence="2 3">
    <name type="scientific">Hymenobacter psychrotolerans DSM 18569</name>
    <dbReference type="NCBI Taxonomy" id="1121959"/>
    <lineage>
        <taxon>Bacteria</taxon>
        <taxon>Pseudomonadati</taxon>
        <taxon>Bacteroidota</taxon>
        <taxon>Cytophagia</taxon>
        <taxon>Cytophagales</taxon>
        <taxon>Hymenobacteraceae</taxon>
        <taxon>Hymenobacter</taxon>
    </lineage>
</organism>
<gene>
    <name evidence="2" type="ORF">SAMN02746009_03345</name>
</gene>
<evidence type="ECO:0000313" key="3">
    <source>
        <dbReference type="Proteomes" id="UP000183947"/>
    </source>
</evidence>
<sequence length="142" mass="15779">MHHIVYQSSAVGQPTVAELRYLLLQSRSNNLRLGITGLLLYGNASFMQVLEGEAEPVQQVYASIVADPRHTAVLKLADGPIEKQVFADWSMGFQQLSGPDFMRLAGYIDPYRSRFLNAPLPEIEEGMLVLLKSFVVDGDARL</sequence>